<evidence type="ECO:0000259" key="1">
    <source>
        <dbReference type="PROSITE" id="PS50146"/>
    </source>
</evidence>
<dbReference type="Pfam" id="PF00781">
    <property type="entry name" value="DAGK_cat"/>
    <property type="match status" value="1"/>
</dbReference>
<dbReference type="Pfam" id="PF24138">
    <property type="entry name" value="TPR_TNPO3_IPO13_2nd"/>
    <property type="match status" value="1"/>
</dbReference>
<gene>
    <name evidence="2" type="ORF">OKIOD_LOCUS7802</name>
</gene>
<dbReference type="SUPFAM" id="SSF111331">
    <property type="entry name" value="NAD kinase/diacylglycerol kinase-like"/>
    <property type="match status" value="1"/>
</dbReference>
<dbReference type="Gene3D" id="1.25.10.10">
    <property type="entry name" value="Leucine-rich Repeat Variant"/>
    <property type="match status" value="1"/>
</dbReference>
<dbReference type="Proteomes" id="UP001158576">
    <property type="component" value="Chromosome XSR"/>
</dbReference>
<dbReference type="InterPro" id="IPR001206">
    <property type="entry name" value="Diacylglycerol_kinase_cat_dom"/>
</dbReference>
<dbReference type="Pfam" id="PF24140">
    <property type="entry name" value="TPR_TNPO3_IPO13_3rd"/>
    <property type="match status" value="1"/>
</dbReference>
<dbReference type="PANTHER" id="PTHR12363">
    <property type="entry name" value="TRANSPORTIN 3 AND IMPORTIN 13"/>
    <property type="match status" value="1"/>
</dbReference>
<dbReference type="PROSITE" id="PS50146">
    <property type="entry name" value="DAGK"/>
    <property type="match status" value="1"/>
</dbReference>
<dbReference type="InterPro" id="IPR013598">
    <property type="entry name" value="Exportin-1/Importin-b-like"/>
</dbReference>
<sequence>MPVYVRQEALEVPTPTLSECSEEGIQDPEEIFPERTGTAGYPKNSILETRARLKVDVTADLPFADQVNEDKFTCVTTARDFVFGGTEAGFLHCYDGDGNLLDSWRSPQENRITDVWGSELEPIESVSHCVVADEMGNAWWLVITDHGLVLVKEVTEDKVKVRCDNCKYSKGGYIIAVGVSTATDSWVVSWKMTPSIINNWIKALRAPTPPPAPEVEETESEEASPPVVERYVPQLTMTAAIKILRPKGELKPKKNSFITMRTQIARDGLVADITADEHPYLFTDRMKKYRIEEEEQSFENDFPTDRPLEDEEISIMMNGPAMFVSWKIHPLKEPLEEAPATPASQTNVKNPDANARIHQYGIATTQQNTAKVYVYRYDDVKGRVLPYQGLPHTERIDAFATDCQRTFFIATCCANGTISLWKRIKPKQLVPMFVCPSLKNISVISMAVQPKLGTDTADILCHDVTKALVIVEDDETKYMSLLNDRRVIYDHVEIGRCEMALKGFSEADSNYIAGLIQSFYQDKLSQSDHKAIDKWIQGYQKSPYAWENMNKLLYANIDLQTNIFASNTLKRKVLEDFNELPPESYEQLRDSLLQLACRQLNESVMKQLCIALVDLCLQMPQQENYIFNLIQALKENEPALLIVLALLPEELNNSSLRLGLNRRNQILEEFEGSCPHVLEHVLIVLNRVQGKETGNEKVRRKCFEAIRQWIKLGSAPSSCLARSPLLMPAFATLEDIDANTNEHEAATDLICQAIFLCEDQSRYYELLEQLKGRVYGLQGTFQLTQQAEDIDKCINICRIFTELAETLLDKIVTTPGEGLGDLTTVNLCLEGLSHYDWEVSKITFHFWYGLCESLMNNDANVSKFKYLFEKLIQSLTRLCQNDNDIDSPPTGDFQDFRVQCAEIVKDITRIVSSMECFDLMFTMLKTESANNDLQWDRLEAILWMLSAIAPRLCYEQKNSKSSTSAQELLSVVLSQPSATTHPCLRLTSIKLVGDMNEWIDANKENWMEKSIQFLFEGLAAEGNCQKDFQTVSAEALKLICTTSCKLLSVHYEFLLSAADQILDKLIWAAAHRLLQGLSYVISELNIELQEACINQMVGRQALLVQNCLNEDGQPHLPLDRISTMFRYLRKPKDQVAHEATVRQILPILADCLNKWQADYRIVERICKCLRFIIRFLGPNSGPILEVMASTFVQVFTTHRHSVFLYLTSILVDEIGERYSSDLQKLFEALAGPTLEKLNEEDGLRQNPDHVDDWCRLAARMAEKTSEHFYSGNAIQAAFDSAIAATKLDHRDASASVYKFLFQIVDTAPDNIYESFVINLFYFPLEAIVFDVPAYQSNDVSELFFAMKSRSSHSFKIALENGLTRLTTHPKAKFGATQDQLNHFADDLIRSDSENSIHSCLRDFCKLSQDCSQASPRRILVLLNPVANGGYASQSYERSAKPVFDCAGVNVVLKKTEYVKHERDIAAEIKPEYDAIVVAGGDSMVQNFLTGLNRRKDFDDFKNIPLGIIPLGKTNSVWYQFSSKADGDWQAPYTRPMRITEAAKTIGLGFR</sequence>
<feature type="domain" description="DAGKc" evidence="1">
    <location>
        <begin position="1413"/>
        <end position="1514"/>
    </location>
</feature>
<dbReference type="InterPro" id="IPR016064">
    <property type="entry name" value="NAD/diacylglycerol_kinase_sf"/>
</dbReference>
<dbReference type="SUPFAM" id="SSF48371">
    <property type="entry name" value="ARM repeat"/>
    <property type="match status" value="1"/>
</dbReference>
<organism evidence="2 3">
    <name type="scientific">Oikopleura dioica</name>
    <name type="common">Tunicate</name>
    <dbReference type="NCBI Taxonomy" id="34765"/>
    <lineage>
        <taxon>Eukaryota</taxon>
        <taxon>Metazoa</taxon>
        <taxon>Chordata</taxon>
        <taxon>Tunicata</taxon>
        <taxon>Appendicularia</taxon>
        <taxon>Copelata</taxon>
        <taxon>Oikopleuridae</taxon>
        <taxon>Oikopleura</taxon>
    </lineage>
</organism>
<dbReference type="InterPro" id="IPR058537">
    <property type="entry name" value="TPR_TNPO3_IPO13_4th"/>
</dbReference>
<evidence type="ECO:0000313" key="2">
    <source>
        <dbReference type="EMBL" id="CAG5099093.1"/>
    </source>
</evidence>
<reference evidence="2 3" key="1">
    <citation type="submission" date="2021-04" db="EMBL/GenBank/DDBJ databases">
        <authorList>
            <person name="Bliznina A."/>
        </authorList>
    </citation>
    <scope>NUCLEOTIDE SEQUENCE [LARGE SCALE GENOMIC DNA]</scope>
</reference>
<dbReference type="InterPro" id="IPR057941">
    <property type="entry name" value="TPR_TNPO3_IPO13_2nd"/>
</dbReference>
<name>A0ABN7SPS7_OIKDI</name>
<dbReference type="Gene3D" id="3.40.50.10330">
    <property type="entry name" value="Probable inorganic polyphosphate/atp-NAD kinase, domain 1"/>
    <property type="match status" value="1"/>
</dbReference>
<dbReference type="InterPro" id="IPR016024">
    <property type="entry name" value="ARM-type_fold"/>
</dbReference>
<keyword evidence="3" id="KW-1185">Reference proteome</keyword>
<dbReference type="InterPro" id="IPR051345">
    <property type="entry name" value="Importin_beta-like_NTR"/>
</dbReference>
<protein>
    <submittedName>
        <fullName evidence="2">Oidioi.mRNA.OKI2018_I69.XSR.g16244.t1.cds</fullName>
    </submittedName>
</protein>
<dbReference type="EMBL" id="OU015569">
    <property type="protein sequence ID" value="CAG5099093.1"/>
    <property type="molecule type" value="Genomic_DNA"/>
</dbReference>
<dbReference type="PANTHER" id="PTHR12363:SF42">
    <property type="entry name" value="TRANSPORTIN-3"/>
    <property type="match status" value="1"/>
</dbReference>
<accession>A0ABN7SPS7</accession>
<dbReference type="InterPro" id="IPR057942">
    <property type="entry name" value="TPR_TNPO3_IPO13_3rd"/>
</dbReference>
<proteinExistence type="predicted"/>
<dbReference type="InterPro" id="IPR017438">
    <property type="entry name" value="ATP-NAD_kinase_N"/>
</dbReference>
<dbReference type="Pfam" id="PF08389">
    <property type="entry name" value="Xpo1"/>
    <property type="match status" value="1"/>
</dbReference>
<evidence type="ECO:0000313" key="3">
    <source>
        <dbReference type="Proteomes" id="UP001158576"/>
    </source>
</evidence>
<dbReference type="InterPro" id="IPR011989">
    <property type="entry name" value="ARM-like"/>
</dbReference>
<dbReference type="Pfam" id="PF24139">
    <property type="entry name" value="TPR_TNPO3_IPO13_4th"/>
    <property type="match status" value="1"/>
</dbReference>